<evidence type="ECO:0000313" key="2">
    <source>
        <dbReference type="EMBL" id="UUY04498.1"/>
    </source>
</evidence>
<protein>
    <submittedName>
        <fullName evidence="2">Uncharacterized protein</fullName>
    </submittedName>
</protein>
<accession>A0ABY5PIJ7</accession>
<reference evidence="3" key="1">
    <citation type="submission" date="2021-11" db="EMBL/GenBank/DDBJ databases">
        <title>Cultivation dependent microbiological survey of springs from the worlds oldest radium mine currently devoted to the extraction of radon-saturated water.</title>
        <authorList>
            <person name="Kapinusova G."/>
            <person name="Smrhova T."/>
            <person name="Strejcek M."/>
            <person name="Suman J."/>
            <person name="Jani K."/>
            <person name="Pajer P."/>
            <person name="Uhlik O."/>
        </authorList>
    </citation>
    <scope>NUCLEOTIDE SEQUENCE [LARGE SCALE GENOMIC DNA]</scope>
    <source>
        <strain evidence="3">J379</strain>
    </source>
</reference>
<name>A0ABY5PIJ7_9ACTN</name>
<dbReference type="PANTHER" id="PTHR48174">
    <property type="entry name" value="DUF946 FAMILY PROTEIN"/>
    <property type="match status" value="1"/>
</dbReference>
<sequence>MITPIFKLDSREKWRPQPVETVELLGTIRKKPIDLAKLPKSGGRMDFPPDMKDPKGTPVVGYHRVVERAHLYWHQFWVWYLYNPWAIAGVGVHEGDWEFVQIATVDEAGDRPVLLTASQHKTGEKREYWGCELLKGRPVIYVARDSHANFFTAGARGSDDANGKGKVLDAIEWREFGPWATWPGRWGNSDGVGQSPQSPGSQAERWSQPEVYHARAR</sequence>
<dbReference type="PANTHER" id="PTHR48174:SF5">
    <property type="entry name" value="VACUOLAR PROTEIN SORTING-ASSOCIATED PROTEIN 62"/>
    <property type="match status" value="1"/>
</dbReference>
<dbReference type="Proteomes" id="UP001058860">
    <property type="component" value="Chromosome"/>
</dbReference>
<evidence type="ECO:0000256" key="1">
    <source>
        <dbReference type="SAM" id="MobiDB-lite"/>
    </source>
</evidence>
<gene>
    <name evidence="2" type="ORF">LRS13_02890</name>
</gene>
<evidence type="ECO:0000313" key="3">
    <source>
        <dbReference type="Proteomes" id="UP001058860"/>
    </source>
</evidence>
<organism evidence="2 3">
    <name type="scientific">Svornostia abyssi</name>
    <dbReference type="NCBI Taxonomy" id="2898438"/>
    <lineage>
        <taxon>Bacteria</taxon>
        <taxon>Bacillati</taxon>
        <taxon>Actinomycetota</taxon>
        <taxon>Thermoleophilia</taxon>
        <taxon>Solirubrobacterales</taxon>
        <taxon>Baekduiaceae</taxon>
        <taxon>Svornostia</taxon>
    </lineage>
</organism>
<proteinExistence type="predicted"/>
<feature type="compositionally biased region" description="Polar residues" evidence="1">
    <location>
        <begin position="191"/>
        <end position="205"/>
    </location>
</feature>
<feature type="region of interest" description="Disordered" evidence="1">
    <location>
        <begin position="182"/>
        <end position="217"/>
    </location>
</feature>
<dbReference type="RefSeq" id="WP_353864981.1">
    <property type="nucleotide sequence ID" value="NZ_CP088295.1"/>
</dbReference>
<dbReference type="EMBL" id="CP088295">
    <property type="protein sequence ID" value="UUY04498.1"/>
    <property type="molecule type" value="Genomic_DNA"/>
</dbReference>
<keyword evidence="3" id="KW-1185">Reference proteome</keyword>